<gene>
    <name evidence="6" type="ORF">H9809_04070</name>
</gene>
<dbReference type="InterPro" id="IPR017911">
    <property type="entry name" value="MacB-like_ATP-bd"/>
</dbReference>
<dbReference type="Proteomes" id="UP000824056">
    <property type="component" value="Unassembled WGS sequence"/>
</dbReference>
<keyword evidence="4 6" id="KW-0067">ATP-binding</keyword>
<evidence type="ECO:0000256" key="4">
    <source>
        <dbReference type="ARBA" id="ARBA00022840"/>
    </source>
</evidence>
<dbReference type="InterPro" id="IPR015854">
    <property type="entry name" value="ABC_transpr_LolD-like"/>
</dbReference>
<organism evidence="6 7">
    <name type="scientific">Candidatus Blautia pullicola</name>
    <dbReference type="NCBI Taxonomy" id="2838498"/>
    <lineage>
        <taxon>Bacteria</taxon>
        <taxon>Bacillati</taxon>
        <taxon>Bacillota</taxon>
        <taxon>Clostridia</taxon>
        <taxon>Lachnospirales</taxon>
        <taxon>Lachnospiraceae</taxon>
        <taxon>Blautia</taxon>
    </lineage>
</organism>
<dbReference type="AlphaFoldDB" id="A0A9D2FPT2"/>
<accession>A0A9D2FPT2</accession>
<dbReference type="GO" id="GO:0022857">
    <property type="term" value="F:transmembrane transporter activity"/>
    <property type="evidence" value="ECO:0007669"/>
    <property type="project" value="TreeGrafter"/>
</dbReference>
<feature type="domain" description="ABC transporter" evidence="5">
    <location>
        <begin position="4"/>
        <end position="224"/>
    </location>
</feature>
<dbReference type="InterPro" id="IPR003439">
    <property type="entry name" value="ABC_transporter-like_ATP-bd"/>
</dbReference>
<protein>
    <submittedName>
        <fullName evidence="6">ABC transporter ATP-binding protein</fullName>
    </submittedName>
</protein>
<dbReference type="GO" id="GO:0005524">
    <property type="term" value="F:ATP binding"/>
    <property type="evidence" value="ECO:0007669"/>
    <property type="project" value="UniProtKB-KW"/>
</dbReference>
<dbReference type="Pfam" id="PF00005">
    <property type="entry name" value="ABC_tran"/>
    <property type="match status" value="1"/>
</dbReference>
<dbReference type="SMART" id="SM00382">
    <property type="entry name" value="AAA"/>
    <property type="match status" value="1"/>
</dbReference>
<keyword evidence="3" id="KW-0547">Nucleotide-binding</keyword>
<dbReference type="PANTHER" id="PTHR24220:SF689">
    <property type="entry name" value="LIPOPROTEIN-RELEASING SYSTEM ATP-BINDING PROTEIN LOLD"/>
    <property type="match status" value="1"/>
</dbReference>
<keyword evidence="2" id="KW-0813">Transport</keyword>
<dbReference type="SUPFAM" id="SSF52540">
    <property type="entry name" value="P-loop containing nucleoside triphosphate hydrolases"/>
    <property type="match status" value="1"/>
</dbReference>
<sequence>MNCLTARNISYTYQSKYQKVEALKEVSCTFERGKLYGIIGHSGSGKTTLVSLLAGLGTPDKGVILADGEDIGQIGYERHRRENVSVIYQSFHLFPTLTLLENVMYPMEIVKTPRKEAKARAEALLESVGLTRKLQGKFPAMLSGGEQQRGAIARALAGKAETILGDEPTGNLDSENGKIVMDILESLVREKNFCVVVVTHDREIAARADMVYEMRDGRIVKVYEKH</sequence>
<dbReference type="EMBL" id="DXBG01000099">
    <property type="protein sequence ID" value="HIZ65069.1"/>
    <property type="molecule type" value="Genomic_DNA"/>
</dbReference>
<dbReference type="GO" id="GO:0005886">
    <property type="term" value="C:plasma membrane"/>
    <property type="evidence" value="ECO:0007669"/>
    <property type="project" value="TreeGrafter"/>
</dbReference>
<dbReference type="PANTHER" id="PTHR24220">
    <property type="entry name" value="IMPORT ATP-BINDING PROTEIN"/>
    <property type="match status" value="1"/>
</dbReference>
<evidence type="ECO:0000256" key="1">
    <source>
        <dbReference type="ARBA" id="ARBA00005417"/>
    </source>
</evidence>
<dbReference type="InterPro" id="IPR003593">
    <property type="entry name" value="AAA+_ATPase"/>
</dbReference>
<comment type="similarity">
    <text evidence="1">Belongs to the ABC transporter superfamily.</text>
</comment>
<dbReference type="InterPro" id="IPR027417">
    <property type="entry name" value="P-loop_NTPase"/>
</dbReference>
<evidence type="ECO:0000259" key="5">
    <source>
        <dbReference type="PROSITE" id="PS50893"/>
    </source>
</evidence>
<dbReference type="CDD" id="cd03255">
    <property type="entry name" value="ABC_MJ0796_LolCDE_FtsE"/>
    <property type="match status" value="1"/>
</dbReference>
<evidence type="ECO:0000313" key="6">
    <source>
        <dbReference type="EMBL" id="HIZ65069.1"/>
    </source>
</evidence>
<proteinExistence type="inferred from homology"/>
<dbReference type="PROSITE" id="PS50893">
    <property type="entry name" value="ABC_TRANSPORTER_2"/>
    <property type="match status" value="1"/>
</dbReference>
<evidence type="ECO:0000256" key="3">
    <source>
        <dbReference type="ARBA" id="ARBA00022741"/>
    </source>
</evidence>
<evidence type="ECO:0000313" key="7">
    <source>
        <dbReference type="Proteomes" id="UP000824056"/>
    </source>
</evidence>
<name>A0A9D2FPT2_9FIRM</name>
<reference evidence="6" key="2">
    <citation type="submission" date="2021-04" db="EMBL/GenBank/DDBJ databases">
        <authorList>
            <person name="Gilroy R."/>
        </authorList>
    </citation>
    <scope>NUCLEOTIDE SEQUENCE</scope>
    <source>
        <strain evidence="6">1068</strain>
    </source>
</reference>
<comment type="caution">
    <text evidence="6">The sequence shown here is derived from an EMBL/GenBank/DDBJ whole genome shotgun (WGS) entry which is preliminary data.</text>
</comment>
<dbReference type="GO" id="GO:0016887">
    <property type="term" value="F:ATP hydrolysis activity"/>
    <property type="evidence" value="ECO:0007669"/>
    <property type="project" value="InterPro"/>
</dbReference>
<evidence type="ECO:0000256" key="2">
    <source>
        <dbReference type="ARBA" id="ARBA00022448"/>
    </source>
</evidence>
<dbReference type="Gene3D" id="3.40.50.300">
    <property type="entry name" value="P-loop containing nucleotide triphosphate hydrolases"/>
    <property type="match status" value="1"/>
</dbReference>
<reference evidence="6" key="1">
    <citation type="journal article" date="2021" name="PeerJ">
        <title>Extensive microbial diversity within the chicken gut microbiome revealed by metagenomics and culture.</title>
        <authorList>
            <person name="Gilroy R."/>
            <person name="Ravi A."/>
            <person name="Getino M."/>
            <person name="Pursley I."/>
            <person name="Horton D.L."/>
            <person name="Alikhan N.F."/>
            <person name="Baker D."/>
            <person name="Gharbi K."/>
            <person name="Hall N."/>
            <person name="Watson M."/>
            <person name="Adriaenssens E.M."/>
            <person name="Foster-Nyarko E."/>
            <person name="Jarju S."/>
            <person name="Secka A."/>
            <person name="Antonio M."/>
            <person name="Oren A."/>
            <person name="Chaudhuri R.R."/>
            <person name="La Ragione R."/>
            <person name="Hildebrand F."/>
            <person name="Pallen M.J."/>
        </authorList>
    </citation>
    <scope>NUCLEOTIDE SEQUENCE</scope>
    <source>
        <strain evidence="6">1068</strain>
    </source>
</reference>